<proteinExistence type="predicted"/>
<accession>A0A381THI4</accession>
<name>A0A381THI4_9ZZZZ</name>
<dbReference type="AlphaFoldDB" id="A0A381THI4"/>
<sequence length="694" mass="79264">MSLPDATIELNLPEEHAENLVEGESVMINVNAFKQLDGVHVRLGAAKVDELPLVKSNTTHSLQFTVPDYIGTNTICLHSKDGNSISNKLEVVIAPKMLDYEQFQFLRDEHIPDLVKGSGAEEPAEMYPGATSSIEEEKIMLNIEQLLDFSGRLLKTTTDIRKGAYTYKVEVERKTMKAQIRGAVRWQKTALARAQKGTEYATAHVTDIRKRKWSTPTNILLVKFHMEVFIEAIFFRDEMDRREREKKAWSAIYGKEYQPMDDEAKKMMDKLDLACRLHKQVLGDGKLAEIIPVAKETRKEARLINREAIINAKTWSKNRAYRDLPPLWREFLDEYQSYYEETVLVQTQKMTDIYALWILCEMASGLKLRSHAKSLREFRSKNKDIVLKYDAPEQVRQGWSDSIMGSLFGDAEASANPIQGSGRPEIFMNYRGVNFYFEAKYELQQTPRQEDVYKVLAYMNNYDVPCGGIIYPGPQLKITVDRKNGQVMAWIPFTWTEKAFEVSPNYFAFIADRMATIYSRIEEDNLETFVSEVERNAFEFYEAIATPGAVAPEMPEFLYNEEVELDLDEIIDMEEEAEEELLPEELLESVAEEGSDEKRKQLASDIESGSITSGEGGEGDYAISKNITDEADDSIDIEEVSSDVESIEEFSPDVEDLDESEPDSQETSSDAPSEEKKISVSIERLRKMVDEKEN</sequence>
<reference evidence="2" key="1">
    <citation type="submission" date="2018-05" db="EMBL/GenBank/DDBJ databases">
        <authorList>
            <person name="Lanie J.A."/>
            <person name="Ng W.-L."/>
            <person name="Kazmierczak K.M."/>
            <person name="Andrzejewski T.M."/>
            <person name="Davidsen T.M."/>
            <person name="Wayne K.J."/>
            <person name="Tettelin H."/>
            <person name="Glass J.I."/>
            <person name="Rusch D."/>
            <person name="Podicherti R."/>
            <person name="Tsui H.-C.T."/>
            <person name="Winkler M.E."/>
        </authorList>
    </citation>
    <scope>NUCLEOTIDE SEQUENCE</scope>
</reference>
<evidence type="ECO:0000313" key="2">
    <source>
        <dbReference type="EMBL" id="SVA15224.1"/>
    </source>
</evidence>
<feature type="compositionally biased region" description="Acidic residues" evidence="1">
    <location>
        <begin position="629"/>
        <end position="664"/>
    </location>
</feature>
<feature type="region of interest" description="Disordered" evidence="1">
    <location>
        <begin position="590"/>
        <end position="694"/>
    </location>
</feature>
<evidence type="ECO:0000256" key="1">
    <source>
        <dbReference type="SAM" id="MobiDB-lite"/>
    </source>
</evidence>
<dbReference type="EMBL" id="UINC01004559">
    <property type="protein sequence ID" value="SVA15224.1"/>
    <property type="molecule type" value="Genomic_DNA"/>
</dbReference>
<feature type="compositionally biased region" description="Basic and acidic residues" evidence="1">
    <location>
        <begin position="673"/>
        <end position="694"/>
    </location>
</feature>
<organism evidence="2">
    <name type="scientific">marine metagenome</name>
    <dbReference type="NCBI Taxonomy" id="408172"/>
    <lineage>
        <taxon>unclassified sequences</taxon>
        <taxon>metagenomes</taxon>
        <taxon>ecological metagenomes</taxon>
    </lineage>
</organism>
<protein>
    <submittedName>
        <fullName evidence="2">Uncharacterized protein</fullName>
    </submittedName>
</protein>
<gene>
    <name evidence="2" type="ORF">METZ01_LOCUS68078</name>
</gene>
<feature type="compositionally biased region" description="Low complexity" evidence="1">
    <location>
        <begin position="604"/>
        <end position="613"/>
    </location>
</feature>